<organism evidence="2 3">
    <name type="scientific">Candidatus Curtissbacteria bacterium RIFCSPHIGHO2_02_FULL_40_16b</name>
    <dbReference type="NCBI Taxonomy" id="1797714"/>
    <lineage>
        <taxon>Bacteria</taxon>
        <taxon>Candidatus Curtissiibacteriota</taxon>
    </lineage>
</organism>
<evidence type="ECO:0000313" key="3">
    <source>
        <dbReference type="Proteomes" id="UP000177369"/>
    </source>
</evidence>
<feature type="coiled-coil region" evidence="1">
    <location>
        <begin position="46"/>
        <end position="73"/>
    </location>
</feature>
<name>A0A1F5GCA3_9BACT</name>
<reference evidence="2 3" key="1">
    <citation type="journal article" date="2016" name="Nat. Commun.">
        <title>Thousands of microbial genomes shed light on interconnected biogeochemical processes in an aquifer system.</title>
        <authorList>
            <person name="Anantharaman K."/>
            <person name="Brown C.T."/>
            <person name="Hug L.A."/>
            <person name="Sharon I."/>
            <person name="Castelle C.J."/>
            <person name="Probst A.J."/>
            <person name="Thomas B.C."/>
            <person name="Singh A."/>
            <person name="Wilkins M.J."/>
            <person name="Karaoz U."/>
            <person name="Brodie E.L."/>
            <person name="Williams K.H."/>
            <person name="Hubbard S.S."/>
            <person name="Banfield J.F."/>
        </authorList>
    </citation>
    <scope>NUCLEOTIDE SEQUENCE [LARGE SCALE GENOMIC DNA]</scope>
</reference>
<evidence type="ECO:0000256" key="1">
    <source>
        <dbReference type="SAM" id="Coils"/>
    </source>
</evidence>
<keyword evidence="1" id="KW-0175">Coiled coil</keyword>
<comment type="caution">
    <text evidence="2">The sequence shown here is derived from an EMBL/GenBank/DDBJ whole genome shotgun (WGS) entry which is preliminary data.</text>
</comment>
<accession>A0A1F5GCA3</accession>
<dbReference type="EMBL" id="MFBD01000003">
    <property type="protein sequence ID" value="OGD89447.1"/>
    <property type="molecule type" value="Genomic_DNA"/>
</dbReference>
<sequence>MNIKTTCIRCGKVRISLRKWDAKIEKGPVLMMEKTVCPDVECQKLVDRQFAELREKKEALKASKEENSKSAKN</sequence>
<protein>
    <submittedName>
        <fullName evidence="2">Uncharacterized protein</fullName>
    </submittedName>
</protein>
<dbReference type="Proteomes" id="UP000177369">
    <property type="component" value="Unassembled WGS sequence"/>
</dbReference>
<dbReference type="AlphaFoldDB" id="A0A1F5GCA3"/>
<proteinExistence type="predicted"/>
<gene>
    <name evidence="2" type="ORF">A3D04_04595</name>
</gene>
<evidence type="ECO:0000313" key="2">
    <source>
        <dbReference type="EMBL" id="OGD89447.1"/>
    </source>
</evidence>